<keyword evidence="2" id="KW-1185">Reference proteome</keyword>
<proteinExistence type="predicted"/>
<sequence length="174" mass="19452">MLRQDPKLQGVPPSPHTTTVSQQLLLFSDHSLHAARLIIHLMRAMQPAFMYISPLFISWAPAFPPHFPVHRHDTPLAIVCGARCLQSHCCPHPPRKPSAAPQLLIESPLYLSHLEPTLHGPCIPHIFLRNYIFQDELLCLSAVKSAGVCWLFGLAQARTNTDFHPCSSQSCLEL</sequence>
<comment type="caution">
    <text evidence="1">The sequence shown here is derived from an EMBL/GenBank/DDBJ whole genome shotgun (WGS) entry which is preliminary data.</text>
</comment>
<accession>A0A7J5XTE1</accession>
<dbReference type="AlphaFoldDB" id="A0A7J5XTE1"/>
<evidence type="ECO:0000313" key="1">
    <source>
        <dbReference type="EMBL" id="KAF3840073.1"/>
    </source>
</evidence>
<reference evidence="1 2" key="1">
    <citation type="submission" date="2020-03" db="EMBL/GenBank/DDBJ databases">
        <title>Dissostichus mawsoni Genome sequencing and assembly.</title>
        <authorList>
            <person name="Park H."/>
        </authorList>
    </citation>
    <scope>NUCLEOTIDE SEQUENCE [LARGE SCALE GENOMIC DNA]</scope>
    <source>
        <strain evidence="1">DM0001</strain>
        <tissue evidence="1">Muscle</tissue>
    </source>
</reference>
<dbReference type="EMBL" id="JAAKFY010000021">
    <property type="protein sequence ID" value="KAF3840073.1"/>
    <property type="molecule type" value="Genomic_DNA"/>
</dbReference>
<gene>
    <name evidence="1" type="ORF">F7725_018790</name>
</gene>
<protein>
    <submittedName>
        <fullName evidence="1">Uncharacterized protein</fullName>
    </submittedName>
</protein>
<dbReference type="Proteomes" id="UP000518266">
    <property type="component" value="Unassembled WGS sequence"/>
</dbReference>
<organism evidence="1 2">
    <name type="scientific">Dissostichus mawsoni</name>
    <name type="common">Antarctic cod</name>
    <dbReference type="NCBI Taxonomy" id="36200"/>
    <lineage>
        <taxon>Eukaryota</taxon>
        <taxon>Metazoa</taxon>
        <taxon>Chordata</taxon>
        <taxon>Craniata</taxon>
        <taxon>Vertebrata</taxon>
        <taxon>Euteleostomi</taxon>
        <taxon>Actinopterygii</taxon>
        <taxon>Neopterygii</taxon>
        <taxon>Teleostei</taxon>
        <taxon>Neoteleostei</taxon>
        <taxon>Acanthomorphata</taxon>
        <taxon>Eupercaria</taxon>
        <taxon>Perciformes</taxon>
        <taxon>Notothenioidei</taxon>
        <taxon>Nototheniidae</taxon>
        <taxon>Dissostichus</taxon>
    </lineage>
</organism>
<evidence type="ECO:0000313" key="2">
    <source>
        <dbReference type="Proteomes" id="UP000518266"/>
    </source>
</evidence>
<name>A0A7J5XTE1_DISMA</name>